<sequence length="100" mass="11873">MKDITIEKFLKNLKNALDTSQVEVIDLWEADTCAIGIKKENKMIYISTYNYIENKPIRYDFDFEIINKNKLEVIKERRGVTEKELLNEINIFLDLKNINT</sequence>
<comment type="caution">
    <text evidence="1">The sequence shown here is derived from an EMBL/GenBank/DDBJ whole genome shotgun (WGS) entry which is preliminary data.</text>
</comment>
<reference evidence="1 2" key="1">
    <citation type="submission" date="2023-12" db="EMBL/GenBank/DDBJ databases">
        <title>Genomic sequences of Capnocytophaga and Parvimonas strains.</title>
        <authorList>
            <person name="Watt R.M."/>
            <person name="Wang M."/>
            <person name="Yang T."/>
            <person name="Tong W.M."/>
        </authorList>
    </citation>
    <scope>NUCLEOTIDE SEQUENCE [LARGE SCALE GENOMIC DNA]</scope>
    <source>
        <strain evidence="1 2">CCUG 13096</strain>
    </source>
</reference>
<organism evidence="1 2">
    <name type="scientific">Capnocytophaga gingivalis</name>
    <dbReference type="NCBI Taxonomy" id="1017"/>
    <lineage>
        <taxon>Bacteria</taxon>
        <taxon>Pseudomonadati</taxon>
        <taxon>Bacteroidota</taxon>
        <taxon>Flavobacteriia</taxon>
        <taxon>Flavobacteriales</taxon>
        <taxon>Flavobacteriaceae</taxon>
        <taxon>Capnocytophaga</taxon>
    </lineage>
</organism>
<evidence type="ECO:0000313" key="1">
    <source>
        <dbReference type="EMBL" id="MEB3073933.1"/>
    </source>
</evidence>
<protein>
    <submittedName>
        <fullName evidence="1">Uncharacterized protein</fullName>
    </submittedName>
</protein>
<dbReference type="RefSeq" id="WP_323982436.1">
    <property type="nucleotide sequence ID" value="NZ_JAYKBW010000001.1"/>
</dbReference>
<keyword evidence="2" id="KW-1185">Reference proteome</keyword>
<name>A0ABU5Z5F2_9FLAO</name>
<evidence type="ECO:0000313" key="2">
    <source>
        <dbReference type="Proteomes" id="UP001311730"/>
    </source>
</evidence>
<accession>A0ABU5Z5F2</accession>
<dbReference type="EMBL" id="JAYKBW010000001">
    <property type="protein sequence ID" value="MEB3073933.1"/>
    <property type="molecule type" value="Genomic_DNA"/>
</dbReference>
<dbReference type="Proteomes" id="UP001311730">
    <property type="component" value="Unassembled WGS sequence"/>
</dbReference>
<gene>
    <name evidence="1" type="ORF">VJJ08_01280</name>
</gene>
<proteinExistence type="predicted"/>